<dbReference type="InterPro" id="IPR036866">
    <property type="entry name" value="RibonucZ/Hydroxyglut_hydro"/>
</dbReference>
<evidence type="ECO:0000313" key="2">
    <source>
        <dbReference type="EMBL" id="UYM04990.1"/>
    </source>
</evidence>
<dbReference type="InterPro" id="IPR001279">
    <property type="entry name" value="Metallo-B-lactamas"/>
</dbReference>
<dbReference type="AlphaFoldDB" id="A0AA46TGT0"/>
<feature type="domain" description="Metallo-beta-lactamase" evidence="1">
    <location>
        <begin position="7"/>
        <end position="190"/>
    </location>
</feature>
<organism evidence="2 3">
    <name type="scientific">Solicola gregarius</name>
    <dbReference type="NCBI Taxonomy" id="2908642"/>
    <lineage>
        <taxon>Bacteria</taxon>
        <taxon>Bacillati</taxon>
        <taxon>Actinomycetota</taxon>
        <taxon>Actinomycetes</taxon>
        <taxon>Propionibacteriales</taxon>
        <taxon>Nocardioidaceae</taxon>
        <taxon>Solicola</taxon>
    </lineage>
</organism>
<dbReference type="KEGG" id="sgrg:L0C25_21100"/>
<reference evidence="2" key="1">
    <citation type="submission" date="2022-01" db="EMBL/GenBank/DDBJ databases">
        <title>Nocardioidaceae gen. sp. A5X3R13.</title>
        <authorList>
            <person name="Lopez Marin M.A."/>
            <person name="Uhlik O."/>
        </authorList>
    </citation>
    <scope>NUCLEOTIDE SEQUENCE</scope>
    <source>
        <strain evidence="2">A5X3R13</strain>
    </source>
</reference>
<evidence type="ECO:0000313" key="3">
    <source>
        <dbReference type="Proteomes" id="UP001164390"/>
    </source>
</evidence>
<proteinExistence type="predicted"/>
<dbReference type="PANTHER" id="PTHR43546:SF3">
    <property type="entry name" value="UPF0173 METAL-DEPENDENT HYDROLASE MJ1163"/>
    <property type="match status" value="1"/>
</dbReference>
<dbReference type="RefSeq" id="WP_271633754.1">
    <property type="nucleotide sequence ID" value="NZ_CP094970.1"/>
</dbReference>
<dbReference type="SMART" id="SM00849">
    <property type="entry name" value="Lactamase_B"/>
    <property type="match status" value="1"/>
</dbReference>
<keyword evidence="3" id="KW-1185">Reference proteome</keyword>
<accession>A0AA46TGT0</accession>
<name>A0AA46TGT0_9ACTN</name>
<evidence type="ECO:0000259" key="1">
    <source>
        <dbReference type="SMART" id="SM00849"/>
    </source>
</evidence>
<dbReference type="Pfam" id="PF13483">
    <property type="entry name" value="Lactamase_B_3"/>
    <property type="match status" value="1"/>
</dbReference>
<dbReference type="Proteomes" id="UP001164390">
    <property type="component" value="Chromosome"/>
</dbReference>
<sequence length="215" mass="22764">MQLAKFGHSCVRLSEAGRTLVIDPGVFSEASDALAGIDTVLITHEHPDHVDIGALTAAAEANADLRIWAPESVAQMLPALSDVVTTVGAGEEFDASGFGVRTFGGQHALIHSSVPVVANVGYLIDETVYHPGDSFTVPTAPVDTALVPIHAPWSRVGEVLDFEIALRARQAFQIHDALLNDDGKGVVYGHIRRIAGEYGTDFRVLDTGETVDVSG</sequence>
<dbReference type="SUPFAM" id="SSF56281">
    <property type="entry name" value="Metallo-hydrolase/oxidoreductase"/>
    <property type="match status" value="1"/>
</dbReference>
<gene>
    <name evidence="2" type="ORF">L0C25_21100</name>
</gene>
<dbReference type="InterPro" id="IPR050114">
    <property type="entry name" value="UPF0173_UPF0282_UlaG_hydrolase"/>
</dbReference>
<dbReference type="PANTHER" id="PTHR43546">
    <property type="entry name" value="UPF0173 METAL-DEPENDENT HYDROLASE MJ1163-RELATED"/>
    <property type="match status" value="1"/>
</dbReference>
<dbReference type="EMBL" id="CP094970">
    <property type="protein sequence ID" value="UYM04990.1"/>
    <property type="molecule type" value="Genomic_DNA"/>
</dbReference>
<protein>
    <submittedName>
        <fullName evidence="2">MBL fold metallo-hydrolase</fullName>
    </submittedName>
</protein>
<dbReference type="Gene3D" id="3.60.15.10">
    <property type="entry name" value="Ribonuclease Z/Hydroxyacylglutathione hydrolase-like"/>
    <property type="match status" value="1"/>
</dbReference>